<dbReference type="GO" id="GO:0009378">
    <property type="term" value="F:four-way junction helicase activity"/>
    <property type="evidence" value="ECO:0007669"/>
    <property type="project" value="TreeGrafter"/>
</dbReference>
<organism evidence="14 15">
    <name type="scientific">Filobasidium floriforme</name>
    <dbReference type="NCBI Taxonomy" id="5210"/>
    <lineage>
        <taxon>Eukaryota</taxon>
        <taxon>Fungi</taxon>
        <taxon>Dikarya</taxon>
        <taxon>Basidiomycota</taxon>
        <taxon>Agaricomycotina</taxon>
        <taxon>Tremellomycetes</taxon>
        <taxon>Filobasidiales</taxon>
        <taxon>Filobasidiaceae</taxon>
        <taxon>Filobasidium</taxon>
    </lineage>
</organism>
<evidence type="ECO:0000259" key="11">
    <source>
        <dbReference type="PROSITE" id="PS50158"/>
    </source>
</evidence>
<comment type="similarity">
    <text evidence="1">Belongs to the helicase family. RecQ subfamily.</text>
</comment>
<dbReference type="GO" id="GO:0008270">
    <property type="term" value="F:zinc ion binding"/>
    <property type="evidence" value="ECO:0007669"/>
    <property type="project" value="UniProtKB-KW"/>
</dbReference>
<feature type="domain" description="CCHC-type" evidence="11">
    <location>
        <begin position="623"/>
        <end position="637"/>
    </location>
</feature>
<dbReference type="GO" id="GO:0043138">
    <property type="term" value="F:3'-5' DNA helicase activity"/>
    <property type="evidence" value="ECO:0007669"/>
    <property type="project" value="UniProtKB-EC"/>
</dbReference>
<dbReference type="InterPro" id="IPR011545">
    <property type="entry name" value="DEAD/DEAH_box_helicase_dom"/>
</dbReference>
<dbReference type="PROSITE" id="PS51192">
    <property type="entry name" value="HELICASE_ATP_BIND_1"/>
    <property type="match status" value="1"/>
</dbReference>
<dbReference type="Proteomes" id="UP000812966">
    <property type="component" value="Unassembled WGS sequence"/>
</dbReference>
<dbReference type="SMART" id="SM00487">
    <property type="entry name" value="DEXDc"/>
    <property type="match status" value="1"/>
</dbReference>
<keyword evidence="9" id="KW-0479">Metal-binding</keyword>
<dbReference type="SMART" id="SM00490">
    <property type="entry name" value="HELICc"/>
    <property type="match status" value="1"/>
</dbReference>
<evidence type="ECO:0000256" key="8">
    <source>
        <dbReference type="ARBA" id="ARBA00034808"/>
    </source>
</evidence>
<accession>A0A8K0JDY6</accession>
<dbReference type="GO" id="GO:0000724">
    <property type="term" value="P:double-strand break repair via homologous recombination"/>
    <property type="evidence" value="ECO:0007669"/>
    <property type="project" value="TreeGrafter"/>
</dbReference>
<name>A0A8K0JDY6_9TREE</name>
<comment type="catalytic activity">
    <reaction evidence="7">
        <text>Couples ATP hydrolysis with the unwinding of duplex DNA by translocating in the 3'-5' direction.</text>
        <dbReference type="EC" id="5.6.2.4"/>
    </reaction>
</comment>
<dbReference type="GO" id="GO:0005694">
    <property type="term" value="C:chromosome"/>
    <property type="evidence" value="ECO:0007669"/>
    <property type="project" value="TreeGrafter"/>
</dbReference>
<evidence type="ECO:0000313" key="15">
    <source>
        <dbReference type="Proteomes" id="UP000812966"/>
    </source>
</evidence>
<keyword evidence="3" id="KW-0547">Nucleotide-binding</keyword>
<evidence type="ECO:0000259" key="13">
    <source>
        <dbReference type="PROSITE" id="PS51194"/>
    </source>
</evidence>
<dbReference type="GO" id="GO:0005524">
    <property type="term" value="F:ATP binding"/>
    <property type="evidence" value="ECO:0007669"/>
    <property type="project" value="UniProtKB-KW"/>
</dbReference>
<protein>
    <recommendedName>
        <fullName evidence="8">DNA 3'-5' helicase</fullName>
        <ecNumber evidence="8">5.6.2.4</ecNumber>
    </recommendedName>
</protein>
<evidence type="ECO:0000256" key="9">
    <source>
        <dbReference type="PROSITE-ProRule" id="PRU00047"/>
    </source>
</evidence>
<dbReference type="GO" id="GO:0006397">
    <property type="term" value="P:mRNA processing"/>
    <property type="evidence" value="ECO:0007669"/>
    <property type="project" value="UniProtKB-KW"/>
</dbReference>
<dbReference type="InterPro" id="IPR036875">
    <property type="entry name" value="Znf_CCHC_sf"/>
</dbReference>
<evidence type="ECO:0000256" key="5">
    <source>
        <dbReference type="ARBA" id="ARBA00023125"/>
    </source>
</evidence>
<dbReference type="Pfam" id="PF00270">
    <property type="entry name" value="DEAD"/>
    <property type="match status" value="1"/>
</dbReference>
<keyword evidence="9" id="KW-0862">Zinc</keyword>
<sequence>MMRTIDSILTRQCDVLAIYPTGSGKSMLMWIPAALEGGMTMVYISLFSQLGTDIVTKGTKLGLRCEWWTTETALSSAPQVLVVPVEAIHSNKFRALIDGLYKVDRLSRFVLDEAHVLRSQGNFRTQFDGVMRFRSPANLVIPWVLLTATLPPTWEAPLLHEVGSDAGCTLRVRTSADRPNLQYCQELPPRRGDPIEGYPNHQGGWKQYVCDKASQICESSIQSGGSASRVIIYCPVKAWIETFAQALDNRNSDQRYTTSYKTAMFLADMTHTEKQAVVASFIDGTTPIIVATSAFGQGIDHAHVRTVILIGEPWNMLDVAQQAGRAGRDGQPAKVFLFPSYGLMMPNRDTNHPRANVLDPQANDRVQELFGTQGKCLRQQINRYLEEVNVPSCLEGTAATQLCSVCTAASQAEGMRPKLFLGAHARSNRTGSKQLGAGKQVNISVQSNRSETQTVLVPKENIVVPVAVPHDRVMVSAKTPTTHRYVDAKPCNTSIGIESTGGKVVNLQTVTPDQTFSLGSPWKPAPVRPPQPVRLKETAHPNRDSPAPIIRRIVNSQQARVMAENHIRAVPSMYQEWIGQVTQAVRLRPVTACGYCYVDFGFADCFHEAKDADCPVLVARDGCRKCGEGGHLASECPMQQIKISRSVKGVVCCYL</sequence>
<dbReference type="InterPro" id="IPR027417">
    <property type="entry name" value="P-loop_NTPase"/>
</dbReference>
<feature type="domain" description="Helicase ATP-binding" evidence="12">
    <location>
        <begin position="6"/>
        <end position="153"/>
    </location>
</feature>
<dbReference type="AlphaFoldDB" id="A0A8K0JDY6"/>
<dbReference type="PANTHER" id="PTHR13710">
    <property type="entry name" value="DNA HELICASE RECQ FAMILY MEMBER"/>
    <property type="match status" value="1"/>
</dbReference>
<comment type="caution">
    <text evidence="14">The sequence shown here is derived from an EMBL/GenBank/DDBJ whole genome shotgun (WGS) entry which is preliminary data.</text>
</comment>
<dbReference type="SUPFAM" id="SSF57756">
    <property type="entry name" value="Retrovirus zinc finger-like domains"/>
    <property type="match status" value="1"/>
</dbReference>
<evidence type="ECO:0000256" key="4">
    <source>
        <dbReference type="ARBA" id="ARBA00022840"/>
    </source>
</evidence>
<dbReference type="InterPro" id="IPR001878">
    <property type="entry name" value="Znf_CCHC"/>
</dbReference>
<gene>
    <name evidence="14" type="ORF">FFLO_06929</name>
</gene>
<dbReference type="SUPFAM" id="SSF52540">
    <property type="entry name" value="P-loop containing nucleoside triphosphate hydrolases"/>
    <property type="match status" value="1"/>
</dbReference>
<dbReference type="EC" id="5.6.2.4" evidence="8"/>
<evidence type="ECO:0000256" key="10">
    <source>
        <dbReference type="SAM" id="MobiDB-lite"/>
    </source>
</evidence>
<dbReference type="GO" id="GO:0005737">
    <property type="term" value="C:cytoplasm"/>
    <property type="evidence" value="ECO:0007669"/>
    <property type="project" value="TreeGrafter"/>
</dbReference>
<keyword evidence="6" id="KW-0413">Isomerase</keyword>
<proteinExistence type="inferred from homology"/>
<keyword evidence="9" id="KW-0863">Zinc-finger</keyword>
<evidence type="ECO:0000259" key="12">
    <source>
        <dbReference type="PROSITE" id="PS51192"/>
    </source>
</evidence>
<dbReference type="InterPro" id="IPR014001">
    <property type="entry name" value="Helicase_ATP-bd"/>
</dbReference>
<keyword evidence="5" id="KW-0238">DNA-binding</keyword>
<dbReference type="EMBL" id="JABELV010000288">
    <property type="protein sequence ID" value="KAG7527443.1"/>
    <property type="molecule type" value="Genomic_DNA"/>
</dbReference>
<feature type="region of interest" description="Disordered" evidence="10">
    <location>
        <begin position="516"/>
        <end position="546"/>
    </location>
</feature>
<keyword evidence="15" id="KW-1185">Reference proteome</keyword>
<evidence type="ECO:0000313" key="14">
    <source>
        <dbReference type="EMBL" id="KAG7527443.1"/>
    </source>
</evidence>
<dbReference type="GO" id="GO:0003677">
    <property type="term" value="F:DNA binding"/>
    <property type="evidence" value="ECO:0007669"/>
    <property type="project" value="UniProtKB-KW"/>
</dbReference>
<dbReference type="Pfam" id="PF00271">
    <property type="entry name" value="Helicase_C"/>
    <property type="match status" value="1"/>
</dbReference>
<evidence type="ECO:0000256" key="2">
    <source>
        <dbReference type="ARBA" id="ARBA00022664"/>
    </source>
</evidence>
<feature type="compositionally biased region" description="Pro residues" evidence="10">
    <location>
        <begin position="523"/>
        <end position="532"/>
    </location>
</feature>
<dbReference type="Pfam" id="PF00098">
    <property type="entry name" value="zf-CCHC"/>
    <property type="match status" value="1"/>
</dbReference>
<dbReference type="PROSITE" id="PS50158">
    <property type="entry name" value="ZF_CCHC"/>
    <property type="match status" value="1"/>
</dbReference>
<dbReference type="InterPro" id="IPR001650">
    <property type="entry name" value="Helicase_C-like"/>
</dbReference>
<evidence type="ECO:0000256" key="6">
    <source>
        <dbReference type="ARBA" id="ARBA00023235"/>
    </source>
</evidence>
<keyword evidence="2" id="KW-0507">mRNA processing</keyword>
<feature type="domain" description="Helicase C-terminal" evidence="13">
    <location>
        <begin position="208"/>
        <end position="389"/>
    </location>
</feature>
<keyword evidence="4" id="KW-0067">ATP-binding</keyword>
<dbReference type="PANTHER" id="PTHR13710:SF105">
    <property type="entry name" value="ATP-DEPENDENT DNA HELICASE Q1"/>
    <property type="match status" value="1"/>
</dbReference>
<reference evidence="14" key="1">
    <citation type="submission" date="2020-04" db="EMBL/GenBank/DDBJ databases">
        <title>Analysis of mating type loci in Filobasidium floriforme.</title>
        <authorList>
            <person name="Nowrousian M."/>
        </authorList>
    </citation>
    <scope>NUCLEOTIDE SEQUENCE</scope>
    <source>
        <strain evidence="14">CBS 6242</strain>
    </source>
</reference>
<feature type="compositionally biased region" description="Basic and acidic residues" evidence="10">
    <location>
        <begin position="534"/>
        <end position="543"/>
    </location>
</feature>
<evidence type="ECO:0000256" key="3">
    <source>
        <dbReference type="ARBA" id="ARBA00022741"/>
    </source>
</evidence>
<evidence type="ECO:0000256" key="7">
    <source>
        <dbReference type="ARBA" id="ARBA00034617"/>
    </source>
</evidence>
<dbReference type="PROSITE" id="PS51194">
    <property type="entry name" value="HELICASE_CTER"/>
    <property type="match status" value="1"/>
</dbReference>
<dbReference type="Gene3D" id="3.40.50.300">
    <property type="entry name" value="P-loop containing nucleotide triphosphate hydrolases"/>
    <property type="match status" value="2"/>
</dbReference>
<evidence type="ECO:0000256" key="1">
    <source>
        <dbReference type="ARBA" id="ARBA00005446"/>
    </source>
</evidence>
<dbReference type="SMART" id="SM00343">
    <property type="entry name" value="ZnF_C2HC"/>
    <property type="match status" value="1"/>
</dbReference>